<feature type="compositionally biased region" description="Gly residues" evidence="2">
    <location>
        <begin position="582"/>
        <end position="593"/>
    </location>
</feature>
<feature type="compositionally biased region" description="Low complexity" evidence="2">
    <location>
        <begin position="959"/>
        <end position="969"/>
    </location>
</feature>
<evidence type="ECO:0000313" key="4">
    <source>
        <dbReference type="Proteomes" id="UP000650467"/>
    </source>
</evidence>
<evidence type="ECO:0008006" key="5">
    <source>
        <dbReference type="Google" id="ProtNLM"/>
    </source>
</evidence>
<dbReference type="Proteomes" id="UP000650467">
    <property type="component" value="Unassembled WGS sequence"/>
</dbReference>
<feature type="region of interest" description="Disordered" evidence="2">
    <location>
        <begin position="490"/>
        <end position="520"/>
    </location>
</feature>
<keyword evidence="4" id="KW-1185">Reference proteome</keyword>
<feature type="region of interest" description="Disordered" evidence="2">
    <location>
        <begin position="949"/>
        <end position="969"/>
    </location>
</feature>
<accession>A0A835T3E4</accession>
<comment type="caution">
    <text evidence="3">The sequence shown here is derived from an EMBL/GenBank/DDBJ whole genome shotgun (WGS) entry which is preliminary data.</text>
</comment>
<feature type="region of interest" description="Disordered" evidence="2">
    <location>
        <begin position="172"/>
        <end position="233"/>
    </location>
</feature>
<proteinExistence type="predicted"/>
<evidence type="ECO:0000256" key="1">
    <source>
        <dbReference type="SAM" id="Coils"/>
    </source>
</evidence>
<dbReference type="EMBL" id="JAEHOC010000026">
    <property type="protein sequence ID" value="KAG2430866.1"/>
    <property type="molecule type" value="Genomic_DNA"/>
</dbReference>
<feature type="region of interest" description="Disordered" evidence="2">
    <location>
        <begin position="260"/>
        <end position="315"/>
    </location>
</feature>
<gene>
    <name evidence="3" type="ORF">HXX76_009840</name>
</gene>
<dbReference type="OrthoDB" id="534860at2759"/>
<feature type="compositionally biased region" description="Polar residues" evidence="2">
    <location>
        <begin position="893"/>
        <end position="908"/>
    </location>
</feature>
<protein>
    <recommendedName>
        <fullName evidence="5">Flagellar associated protein</fullName>
    </recommendedName>
</protein>
<keyword evidence="1" id="KW-0175">Coiled coil</keyword>
<sequence>MDFAENWCSLLELFVSSAGLKLRMQMVDTVLFKSGRALGHFWTNRDGAVCRFSAHEITRSSIYQRLASLHNLDPALNPYGYIAVAHYSTGVSRLLKRAELQELMSVLSGPYEFGEPPAHVAAAHEGLFCLQSYAVPAADRRYIASYDLSEGPLCTVLGRRYSARYTHALDDPAPSMPLEALSDPDEPAFSSRPLSSMAMGRPTSAIDGRPLSAAGGGGGSNGHGDPNGGAAVPRSSLTAEELLVESQLVAMGLLEPRRAAKDGRGVGAGGYGRAGSGGGIEEGEEEGGEEGGEGGEEGEEEGGAPDGVRSSLPAPKRVKDDVAKILQAISSFVERAHGQRIVGLVAEFVVAAGPGAPAGLGGGLVLTAVHAVQLDPRASRGRLGTFTERWGDYLEGLAPAPAPQAPARRNQAPSVLRGGDASLVMTDRNTGLLMRTAPPAASASAGVSPYNGASLGSGGALSPYDRLSINAPPSPSGSLFSPAGAGRGGGGGAALLAASPRLPGGSAGAPPSSPGGALTRIYSASPSAAHHRAVAAAGDYSGRPGSAPAAVVKVGRHVANSAHASPANGHYTLRNAMSAARPGGGGNPTGTPGGPESYNLWLNRDGGPTDSMSARLALEVEALRERLQRQTDIAVRAEVALQQLALSSAREAGELRTQVEELRIEVGRLGEAKRNLGSEYERLRTERLGLQAGRSELGTEVEKLREQVAAERETLSRAVRDAGSREEALEAQLRAAREEREEALGQLGGLRRRLEEEGEVVEALRGQLYDYKQLTAQLQAQVRRGRNNKQMLQSLGGLPSTMPSVANMAATLPPGGVAALAGLGGGGGARGSTTKEVADDSDAETDMAGPAPGGGGGGGDHAPASGGGAHKATISGSGVSARAGAHAKAASTHVVTRPTTAASGSSGPSPFRDELNAASAGLANPYRASTAAGVDLRGAAAVSATTTTIGPRATGGAAGKSTAPGGAAAAPPAAVSMAELSAGAFSALLGDVRRRRLGGDATPLTIDRVASSRDLAGGAAGGGGGGGGIPPASPTGSVGAVVTFDKDASGGGAAGGGVAKGGAGGAGSSAPALGARKPNYDALVAHDLFLLSWTREALTARMLECHGGAVKLVAEQETTLAEIFNFYAQLGQVIWLDNRLTMNERQFIKLACETGVLEASAEDTREVFRKVSDKTEFGSEESANHPFPFIYFEQFPEAVLRLAALRYEWRPPENLEDAEEELYFASPPFMPPNPSRSDDAADAPPRPPETTLLQIIRTYIREDLLPRARRFKTAGSARARIKSAKRTAPQGLWVSGKSTTAGI</sequence>
<dbReference type="Gene3D" id="1.10.238.10">
    <property type="entry name" value="EF-hand"/>
    <property type="match status" value="1"/>
</dbReference>
<feature type="compositionally biased region" description="Acidic residues" evidence="2">
    <location>
        <begin position="281"/>
        <end position="303"/>
    </location>
</feature>
<organism evidence="3 4">
    <name type="scientific">Chlamydomonas incerta</name>
    <dbReference type="NCBI Taxonomy" id="51695"/>
    <lineage>
        <taxon>Eukaryota</taxon>
        <taxon>Viridiplantae</taxon>
        <taxon>Chlorophyta</taxon>
        <taxon>core chlorophytes</taxon>
        <taxon>Chlorophyceae</taxon>
        <taxon>CS clade</taxon>
        <taxon>Chlamydomonadales</taxon>
        <taxon>Chlamydomonadaceae</taxon>
        <taxon>Chlamydomonas</taxon>
    </lineage>
</organism>
<feature type="region of interest" description="Disordered" evidence="2">
    <location>
        <begin position="1227"/>
        <end position="1248"/>
    </location>
</feature>
<feature type="compositionally biased region" description="Gly residues" evidence="2">
    <location>
        <begin position="1018"/>
        <end position="1029"/>
    </location>
</feature>
<feature type="compositionally biased region" description="Gly residues" evidence="2">
    <location>
        <begin position="265"/>
        <end position="280"/>
    </location>
</feature>
<feature type="compositionally biased region" description="Low complexity" evidence="2">
    <location>
        <begin position="494"/>
        <end position="520"/>
    </location>
</feature>
<name>A0A835T3E4_CHLIN</name>
<feature type="compositionally biased region" description="Gly residues" evidence="2">
    <location>
        <begin position="214"/>
        <end position="227"/>
    </location>
</feature>
<feature type="region of interest" description="Disordered" evidence="2">
    <location>
        <begin position="823"/>
        <end position="913"/>
    </location>
</feature>
<evidence type="ECO:0000313" key="3">
    <source>
        <dbReference type="EMBL" id="KAG2430866.1"/>
    </source>
</evidence>
<feature type="region of interest" description="Disordered" evidence="2">
    <location>
        <begin position="1017"/>
        <end position="1036"/>
    </location>
</feature>
<reference evidence="3" key="1">
    <citation type="journal article" date="2020" name="bioRxiv">
        <title>Comparative genomics of Chlamydomonas.</title>
        <authorList>
            <person name="Craig R.J."/>
            <person name="Hasan A.R."/>
            <person name="Ness R.W."/>
            <person name="Keightley P.D."/>
        </authorList>
    </citation>
    <scope>NUCLEOTIDE SEQUENCE</scope>
    <source>
        <strain evidence="3">SAG 7.73</strain>
    </source>
</reference>
<feature type="compositionally biased region" description="Low complexity" evidence="2">
    <location>
        <begin position="881"/>
        <end position="890"/>
    </location>
</feature>
<feature type="compositionally biased region" description="Gly residues" evidence="2">
    <location>
        <begin position="851"/>
        <end position="869"/>
    </location>
</feature>
<feature type="region of interest" description="Disordered" evidence="2">
    <location>
        <begin position="577"/>
        <end position="598"/>
    </location>
</feature>
<feature type="coiled-coil region" evidence="1">
    <location>
        <begin position="694"/>
        <end position="753"/>
    </location>
</feature>
<evidence type="ECO:0000256" key="2">
    <source>
        <dbReference type="SAM" id="MobiDB-lite"/>
    </source>
</evidence>